<dbReference type="Pfam" id="PF07690">
    <property type="entry name" value="MFS_1"/>
    <property type="match status" value="1"/>
</dbReference>
<dbReference type="PANTHER" id="PTHR23526:SF2">
    <property type="entry name" value="MAJOR FACILITATOR SUPERFAMILY (MFS) PROFILE DOMAIN-CONTAINING PROTEIN"/>
    <property type="match status" value="1"/>
</dbReference>
<dbReference type="SUPFAM" id="SSF103473">
    <property type="entry name" value="MFS general substrate transporter"/>
    <property type="match status" value="1"/>
</dbReference>
<dbReference type="InterPro" id="IPR036259">
    <property type="entry name" value="MFS_trans_sf"/>
</dbReference>
<dbReference type="PANTHER" id="PTHR23526">
    <property type="entry name" value="INTEGRAL MEMBRANE TRANSPORT PROTEIN-RELATED"/>
    <property type="match status" value="1"/>
</dbReference>
<evidence type="ECO:0000256" key="1">
    <source>
        <dbReference type="ARBA" id="ARBA00004651"/>
    </source>
</evidence>
<gene>
    <name evidence="3" type="ORF">EDX97_00005</name>
</gene>
<feature type="transmembrane region" description="Helical" evidence="2">
    <location>
        <begin position="293"/>
        <end position="313"/>
    </location>
</feature>
<accession>A0A3N0I292</accession>
<dbReference type="AlphaFoldDB" id="A0A3N0I292"/>
<feature type="transmembrane region" description="Helical" evidence="2">
    <location>
        <begin position="352"/>
        <end position="372"/>
    </location>
</feature>
<feature type="transmembrane region" description="Helical" evidence="2">
    <location>
        <begin position="325"/>
        <end position="345"/>
    </location>
</feature>
<feature type="transmembrane region" description="Helical" evidence="2">
    <location>
        <begin position="452"/>
        <end position="472"/>
    </location>
</feature>
<keyword evidence="4" id="KW-1185">Reference proteome</keyword>
<feature type="transmembrane region" description="Helical" evidence="2">
    <location>
        <begin position="241"/>
        <end position="260"/>
    </location>
</feature>
<comment type="caution">
    <text evidence="3">The sequence shown here is derived from an EMBL/GenBank/DDBJ whole genome shotgun (WGS) entry which is preliminary data.</text>
</comment>
<dbReference type="CDD" id="cd06174">
    <property type="entry name" value="MFS"/>
    <property type="match status" value="1"/>
</dbReference>
<dbReference type="EMBL" id="RJQC01000001">
    <property type="protein sequence ID" value="RNM30997.1"/>
    <property type="molecule type" value="Genomic_DNA"/>
</dbReference>
<feature type="transmembrane region" description="Helical" evidence="2">
    <location>
        <begin position="188"/>
        <end position="209"/>
    </location>
</feature>
<evidence type="ECO:0000313" key="3">
    <source>
        <dbReference type="EMBL" id="RNM30997.1"/>
    </source>
</evidence>
<feature type="transmembrane region" description="Helical" evidence="2">
    <location>
        <begin position="378"/>
        <end position="399"/>
    </location>
</feature>
<dbReference type="Proteomes" id="UP000276568">
    <property type="component" value="Unassembled WGS sequence"/>
</dbReference>
<proteinExistence type="predicted"/>
<keyword evidence="2" id="KW-0812">Transmembrane</keyword>
<evidence type="ECO:0000256" key="2">
    <source>
        <dbReference type="SAM" id="Phobius"/>
    </source>
</evidence>
<sequence length="487" mass="55022">MPIFFIHFKQFIFDHVFILSWIGQIDWNEGFRSLLFCCIIKNIIKRREILKAEKRNLVLFIISYVINNLASGVLYDTYVNYLQDVQLSIATSFWAFYGYATFVAAGLLLLAPKLGYKKLLYFCSLGTAFAFFGVVYVGNPAILYVATLLALTGVQLHFIMLSPFVAANTEDLKDDSIRWYTRTYYMGYIGYLIATYAGGALVVQLFAMLEHISFGAAQEATRYIVQMSPSMHMLYLQANRLVLIVVGIIALVSVIPVAMIKETKPVLPKKKVISIKERMSQVRTVFFNRYARAYLIYWALISFAMGLFTSYYTVYLNRNLHIDKATSSLMVSISYVAIVLFMFFTPKCVEKFGKVGTIFFTVVLSVPFMLIIGHGNLFGSWVVPVVGTALFIRAGLANLSSPADSALSMDVVPKTMRPVFTSLVNFIAGIVSILSGRFTGSYLFLHQSGYQRAYDIAAVLYLIAGFVLYLGIRKYNHKEEEIVRENL</sequence>
<dbReference type="GO" id="GO:0005886">
    <property type="term" value="C:plasma membrane"/>
    <property type="evidence" value="ECO:0007669"/>
    <property type="project" value="UniProtKB-SubCell"/>
</dbReference>
<protein>
    <submittedName>
        <fullName evidence="3">MFS transporter</fullName>
    </submittedName>
</protein>
<dbReference type="OrthoDB" id="2314803at2"/>
<dbReference type="InterPro" id="IPR052528">
    <property type="entry name" value="Sugar_transport-like"/>
</dbReference>
<keyword evidence="2" id="KW-0472">Membrane</keyword>
<organism evidence="3 4">
    <name type="scientific">Absicoccus porci</name>
    <dbReference type="NCBI Taxonomy" id="2486576"/>
    <lineage>
        <taxon>Bacteria</taxon>
        <taxon>Bacillati</taxon>
        <taxon>Bacillota</taxon>
        <taxon>Erysipelotrichia</taxon>
        <taxon>Erysipelotrichales</taxon>
        <taxon>Erysipelotrichaceae</taxon>
        <taxon>Absicoccus</taxon>
    </lineage>
</organism>
<feature type="transmembrane region" description="Helical" evidence="2">
    <location>
        <begin position="56"/>
        <end position="75"/>
    </location>
</feature>
<comment type="subcellular location">
    <subcellularLocation>
        <location evidence="1">Cell membrane</location>
        <topology evidence="1">Multi-pass membrane protein</topology>
    </subcellularLocation>
</comment>
<evidence type="ECO:0000313" key="4">
    <source>
        <dbReference type="Proteomes" id="UP000276568"/>
    </source>
</evidence>
<feature type="transmembrane region" description="Helical" evidence="2">
    <location>
        <begin position="87"/>
        <end position="110"/>
    </location>
</feature>
<keyword evidence="2" id="KW-1133">Transmembrane helix</keyword>
<reference evidence="3 4" key="1">
    <citation type="submission" date="2018-11" db="EMBL/GenBank/DDBJ databases">
        <title>Clostridium sp. nov., a member of the family Erysipelotrichaceae isolated from pig faeces.</title>
        <authorList>
            <person name="Chang Y.-H."/>
        </authorList>
    </citation>
    <scope>NUCLEOTIDE SEQUENCE [LARGE SCALE GENOMIC DNA]</scope>
    <source>
        <strain evidence="3 4">YH-panp20</strain>
    </source>
</reference>
<dbReference type="Gene3D" id="1.20.1250.20">
    <property type="entry name" value="MFS general substrate transporter like domains"/>
    <property type="match status" value="2"/>
</dbReference>
<dbReference type="GO" id="GO:0022857">
    <property type="term" value="F:transmembrane transporter activity"/>
    <property type="evidence" value="ECO:0007669"/>
    <property type="project" value="InterPro"/>
</dbReference>
<feature type="transmembrane region" description="Helical" evidence="2">
    <location>
        <begin position="419"/>
        <end position="440"/>
    </location>
</feature>
<feature type="transmembrane region" description="Helical" evidence="2">
    <location>
        <begin position="119"/>
        <end position="137"/>
    </location>
</feature>
<dbReference type="InterPro" id="IPR011701">
    <property type="entry name" value="MFS"/>
</dbReference>
<feature type="transmembrane region" description="Helical" evidence="2">
    <location>
        <begin position="143"/>
        <end position="167"/>
    </location>
</feature>
<name>A0A3N0I292_9FIRM</name>